<protein>
    <submittedName>
        <fullName evidence="2">RECK-like protein</fullName>
    </submittedName>
</protein>
<dbReference type="Pfam" id="PF07648">
    <property type="entry name" value="Kazal_2"/>
    <property type="match status" value="2"/>
</dbReference>
<proteinExistence type="predicted"/>
<dbReference type="SMART" id="SM00280">
    <property type="entry name" value="KAZAL"/>
    <property type="match status" value="2"/>
</dbReference>
<name>A0ABY7DCB6_MYAAR</name>
<feature type="domain" description="Kazal-like" evidence="1">
    <location>
        <begin position="491"/>
        <end position="545"/>
    </location>
</feature>
<dbReference type="InterPro" id="IPR056976">
    <property type="entry name" value="EGF1_RECK"/>
</dbReference>
<dbReference type="InterPro" id="IPR056978">
    <property type="entry name" value="CC4_RECK"/>
</dbReference>
<evidence type="ECO:0000313" key="2">
    <source>
        <dbReference type="EMBL" id="WAQ94024.1"/>
    </source>
</evidence>
<dbReference type="PANTHER" id="PTHR13487">
    <property type="entry name" value="SERINE PROTEASE INHIBITOR"/>
    <property type="match status" value="1"/>
</dbReference>
<dbReference type="InterPro" id="IPR036058">
    <property type="entry name" value="Kazal_dom_sf"/>
</dbReference>
<dbReference type="InterPro" id="IPR002350">
    <property type="entry name" value="Kazal_dom"/>
</dbReference>
<feature type="domain" description="Kazal-like" evidence="1">
    <location>
        <begin position="442"/>
        <end position="486"/>
    </location>
</feature>
<dbReference type="Pfam" id="PF25027">
    <property type="entry name" value="EGF1_RECK"/>
    <property type="match status" value="1"/>
</dbReference>
<dbReference type="SUPFAM" id="SSF100895">
    <property type="entry name" value="Kazal-type serine protease inhibitors"/>
    <property type="match status" value="2"/>
</dbReference>
<sequence>MGAFSGRPCCNLTKTKACRESCVKRERNAVARLHHRMGYSARQPIHCCDLSTDDACRTVCKAALQSDDNQDAKMNRMIETCGTVDLVDPLYTCFLKYDDGNNQAQDPAGIDTAKLHCCQKAKSERCGSLCVKTHGWKWGTIRKFEQHCVYQTSPVMETNMLSCLKDVEEPCQLGCSGLNFCTNLNNRPTEHFRSCNSDADEAARKDIQMWQEGQISLPNFDVPVKDIRTCEPEMWKAIACTYQIKPCFRKPVALEICRLEDGQLVLDRCKRLALASSGECISVGKYTVEGSHMPQTGTEIEVNHPCRSNPCKEDEVCEIRRKNCRHSATCPHYICKKGCKMGQVSKVLVPHGSNVLIPVYRNGEIDEMCTDFKVCHCGSEGSLGHCQDITCVANTHCRIEHTMKTHEHGAYYTQGCNDCVCFAGKDVCSRRQCSASTSENKFTGIQNCNCVHEFRPVCAANGRTYPSACIAVCAGQTVFIDGACSQHSPCTPNPCQQGYKCVANRQTQPCASSESVCGQDGETYSSECAALAARTAVDYKGPCAALPDHFQLPAAELRVLPSESLAYIPIQVRKGPLTMRNILRELSALVTVTECDVFGYLGLNGDIVVLLTTVVERPTPLQVTACIKEAERLEYLIQSRNHLKLSDQFLEFNR</sequence>
<accession>A0ABY7DCB6</accession>
<keyword evidence="3" id="KW-1185">Reference proteome</keyword>
<dbReference type="Gene3D" id="3.30.60.30">
    <property type="match status" value="2"/>
</dbReference>
<dbReference type="Pfam" id="PF23298">
    <property type="entry name" value="FZ_RECK"/>
    <property type="match status" value="1"/>
</dbReference>
<organism evidence="2 3">
    <name type="scientific">Mya arenaria</name>
    <name type="common">Soft-shell clam</name>
    <dbReference type="NCBI Taxonomy" id="6604"/>
    <lineage>
        <taxon>Eukaryota</taxon>
        <taxon>Metazoa</taxon>
        <taxon>Spiralia</taxon>
        <taxon>Lophotrochozoa</taxon>
        <taxon>Mollusca</taxon>
        <taxon>Bivalvia</taxon>
        <taxon>Autobranchia</taxon>
        <taxon>Heteroconchia</taxon>
        <taxon>Euheterodonta</taxon>
        <taxon>Imparidentia</taxon>
        <taxon>Neoheterodontei</taxon>
        <taxon>Myida</taxon>
        <taxon>Myoidea</taxon>
        <taxon>Myidae</taxon>
        <taxon>Mya</taxon>
    </lineage>
</organism>
<dbReference type="InterPro" id="IPR056979">
    <property type="entry name" value="FZ_RECK"/>
</dbReference>
<dbReference type="PROSITE" id="PS51465">
    <property type="entry name" value="KAZAL_2"/>
    <property type="match status" value="2"/>
</dbReference>
<dbReference type="Proteomes" id="UP001164746">
    <property type="component" value="Chromosome 1"/>
</dbReference>
<dbReference type="EMBL" id="CP111012">
    <property type="protein sequence ID" value="WAQ94024.1"/>
    <property type="molecule type" value="Genomic_DNA"/>
</dbReference>
<evidence type="ECO:0000259" key="1">
    <source>
        <dbReference type="PROSITE" id="PS51465"/>
    </source>
</evidence>
<reference evidence="2" key="1">
    <citation type="submission" date="2022-11" db="EMBL/GenBank/DDBJ databases">
        <title>Centuries of genome instability and evolution in soft-shell clam transmissible cancer (bioRxiv).</title>
        <authorList>
            <person name="Hart S.F.M."/>
            <person name="Yonemitsu M.A."/>
            <person name="Giersch R.M."/>
            <person name="Beal B.F."/>
            <person name="Arriagada G."/>
            <person name="Davis B.W."/>
            <person name="Ostrander E.A."/>
            <person name="Goff S.P."/>
            <person name="Metzger M.J."/>
        </authorList>
    </citation>
    <scope>NUCLEOTIDE SEQUENCE</scope>
    <source>
        <strain evidence="2">MELC-2E11</strain>
        <tissue evidence="2">Siphon/mantle</tissue>
    </source>
</reference>
<dbReference type="InterPro" id="IPR039016">
    <property type="entry name" value="RECK"/>
</dbReference>
<evidence type="ECO:0000313" key="3">
    <source>
        <dbReference type="Proteomes" id="UP001164746"/>
    </source>
</evidence>
<dbReference type="PANTHER" id="PTHR13487:SF3">
    <property type="entry name" value="REVERSION-INDUCING CYSTEINE-RICH PROTEIN WITH KAZAL MOTIFS"/>
    <property type="match status" value="1"/>
</dbReference>
<dbReference type="Pfam" id="PF23332">
    <property type="entry name" value="CC4_RECK"/>
    <property type="match status" value="2"/>
</dbReference>
<gene>
    <name evidence="2" type="ORF">MAR_006495</name>
</gene>